<dbReference type="Proteomes" id="UP000663882">
    <property type="component" value="Unassembled WGS sequence"/>
</dbReference>
<dbReference type="OrthoDB" id="423533at2759"/>
<protein>
    <submittedName>
        <fullName evidence="2">Uncharacterized protein</fullName>
    </submittedName>
</protein>
<evidence type="ECO:0000313" key="3">
    <source>
        <dbReference type="Proteomes" id="UP000663882"/>
    </source>
</evidence>
<evidence type="ECO:0000313" key="2">
    <source>
        <dbReference type="EMBL" id="CAF1140552.1"/>
    </source>
</evidence>
<reference evidence="2" key="1">
    <citation type="submission" date="2021-02" db="EMBL/GenBank/DDBJ databases">
        <authorList>
            <person name="Nowell W R."/>
        </authorList>
    </citation>
    <scope>NUCLEOTIDE SEQUENCE</scope>
</reference>
<dbReference type="EMBL" id="CAJNOO010001357">
    <property type="protein sequence ID" value="CAF1140552.1"/>
    <property type="molecule type" value="Genomic_DNA"/>
</dbReference>
<evidence type="ECO:0000256" key="1">
    <source>
        <dbReference type="SAM" id="MobiDB-lite"/>
    </source>
</evidence>
<comment type="caution">
    <text evidence="2">The sequence shown here is derived from an EMBL/GenBank/DDBJ whole genome shotgun (WGS) entry which is preliminary data.</text>
</comment>
<name>A0A814S578_9BILA</name>
<gene>
    <name evidence="2" type="ORF">RFH988_LOCUS21362</name>
</gene>
<dbReference type="Gene3D" id="3.90.176.10">
    <property type="entry name" value="Toxin ADP-ribosyltransferase, Chain A, domain 1"/>
    <property type="match status" value="1"/>
</dbReference>
<accession>A0A814S578</accession>
<feature type="region of interest" description="Disordered" evidence="1">
    <location>
        <begin position="1"/>
        <end position="47"/>
    </location>
</feature>
<dbReference type="AlphaFoldDB" id="A0A814S578"/>
<sequence>MGSGCCGGNRTVVQPKTNPDVYRTKSPPITRKPETKLTRNKSPPIMRDNSTMERFLKPIITTTNPLKLIDGYLHEQVVSLEEALQPFDGQIDQLSYHIKEAKAKCHYPSEHNLTHDESAAIYIYTMKWDNKCVYDRLQEAWKSEDRSKVKPWFKYLRLFKSAFDKLPDAKKEVWQGTLFDERLIEKLSSKSSTIYSSMGSCLPSSNEVKDYLEKHDSTKIILIGYESVHGKSIVGNTANPWNEHILFPGAKLGVTSYKVIDANDSLTIHFRGLPNTPEPAVRNITPRIEKHFICANHHHNRSFIMQYLIALETNILYFPMNAITKQIVCSNKIYSDIKSSYFLLLLLRRILR</sequence>
<organism evidence="2 3">
    <name type="scientific">Rotaria sordida</name>
    <dbReference type="NCBI Taxonomy" id="392033"/>
    <lineage>
        <taxon>Eukaryota</taxon>
        <taxon>Metazoa</taxon>
        <taxon>Spiralia</taxon>
        <taxon>Gnathifera</taxon>
        <taxon>Rotifera</taxon>
        <taxon>Eurotatoria</taxon>
        <taxon>Bdelloidea</taxon>
        <taxon>Philodinida</taxon>
        <taxon>Philodinidae</taxon>
        <taxon>Rotaria</taxon>
    </lineage>
</organism>
<proteinExistence type="predicted"/>